<sequence length="85" mass="8651">MAYWALYHWHISLIAVTSAAVTLSFVWSYGKGNFGAQLEGVGVMTGSGLINELSDAGPGMGISALGSAPAGDPVTNAIAHTLTAE</sequence>
<reference evidence="2 3" key="1">
    <citation type="journal article" date="2019" name="Emerg. Microbes Infect.">
        <title>Comprehensive subspecies identification of 175 nontuberculous mycobacteria species based on 7547 genomic profiles.</title>
        <authorList>
            <person name="Matsumoto Y."/>
            <person name="Kinjo T."/>
            <person name="Motooka D."/>
            <person name="Nabeya D."/>
            <person name="Jung N."/>
            <person name="Uechi K."/>
            <person name="Horii T."/>
            <person name="Iida T."/>
            <person name="Fujita J."/>
            <person name="Nakamura S."/>
        </authorList>
    </citation>
    <scope>NUCLEOTIDE SEQUENCE [LARGE SCALE GENOMIC DNA]</scope>
    <source>
        <strain evidence="2 3">JCM 6376</strain>
    </source>
</reference>
<keyword evidence="1" id="KW-0812">Transmembrane</keyword>
<proteinExistence type="predicted"/>
<dbReference type="Proteomes" id="UP000467327">
    <property type="component" value="Chromosome"/>
</dbReference>
<protein>
    <submittedName>
        <fullName evidence="2">Uncharacterized protein</fullName>
    </submittedName>
</protein>
<organism evidence="2 3">
    <name type="scientific">Mycolicibacterium aichiense</name>
    <dbReference type="NCBI Taxonomy" id="1799"/>
    <lineage>
        <taxon>Bacteria</taxon>
        <taxon>Bacillati</taxon>
        <taxon>Actinomycetota</taxon>
        <taxon>Actinomycetes</taxon>
        <taxon>Mycobacteriales</taxon>
        <taxon>Mycobacteriaceae</taxon>
        <taxon>Mycolicibacterium</taxon>
    </lineage>
</organism>
<gene>
    <name evidence="2" type="ORF">MAIC_40970</name>
</gene>
<evidence type="ECO:0000313" key="3">
    <source>
        <dbReference type="Proteomes" id="UP000467327"/>
    </source>
</evidence>
<dbReference type="KEGG" id="maic:MAIC_40970"/>
<accession>A0AAD1HQV1</accession>
<dbReference type="EMBL" id="AP022561">
    <property type="protein sequence ID" value="BBX09294.1"/>
    <property type="molecule type" value="Genomic_DNA"/>
</dbReference>
<keyword evidence="1" id="KW-0472">Membrane</keyword>
<name>A0AAD1HQV1_9MYCO</name>
<keyword evidence="1" id="KW-1133">Transmembrane helix</keyword>
<feature type="transmembrane region" description="Helical" evidence="1">
    <location>
        <begin position="6"/>
        <end position="27"/>
    </location>
</feature>
<keyword evidence="3" id="KW-1185">Reference proteome</keyword>
<evidence type="ECO:0000313" key="2">
    <source>
        <dbReference type="EMBL" id="BBX09294.1"/>
    </source>
</evidence>
<evidence type="ECO:0000256" key="1">
    <source>
        <dbReference type="SAM" id="Phobius"/>
    </source>
</evidence>
<dbReference type="AlphaFoldDB" id="A0AAD1HQV1"/>